<feature type="region of interest" description="Disordered" evidence="2">
    <location>
        <begin position="574"/>
        <end position="700"/>
    </location>
</feature>
<name>A0A2R6WCS5_MARPO</name>
<protein>
    <recommendedName>
        <fullName evidence="3">Remorin C-terminal domain-containing protein</fullName>
    </recommendedName>
</protein>
<feature type="compositionally biased region" description="Low complexity" evidence="2">
    <location>
        <begin position="664"/>
        <end position="691"/>
    </location>
</feature>
<feature type="compositionally biased region" description="Polar residues" evidence="2">
    <location>
        <begin position="253"/>
        <end position="266"/>
    </location>
</feature>
<feature type="region of interest" description="Disordered" evidence="2">
    <location>
        <begin position="143"/>
        <end position="162"/>
    </location>
</feature>
<gene>
    <name evidence="4" type="ORF">MARPO_0109s0057</name>
</gene>
<reference evidence="5" key="1">
    <citation type="journal article" date="2017" name="Cell">
        <title>Insights into land plant evolution garnered from the Marchantia polymorpha genome.</title>
        <authorList>
            <person name="Bowman J.L."/>
            <person name="Kohchi T."/>
            <person name="Yamato K.T."/>
            <person name="Jenkins J."/>
            <person name="Shu S."/>
            <person name="Ishizaki K."/>
            <person name="Yamaoka S."/>
            <person name="Nishihama R."/>
            <person name="Nakamura Y."/>
            <person name="Berger F."/>
            <person name="Adam C."/>
            <person name="Aki S.S."/>
            <person name="Althoff F."/>
            <person name="Araki T."/>
            <person name="Arteaga-Vazquez M.A."/>
            <person name="Balasubrmanian S."/>
            <person name="Barry K."/>
            <person name="Bauer D."/>
            <person name="Boehm C.R."/>
            <person name="Briginshaw L."/>
            <person name="Caballero-Perez J."/>
            <person name="Catarino B."/>
            <person name="Chen F."/>
            <person name="Chiyoda S."/>
            <person name="Chovatia M."/>
            <person name="Davies K.M."/>
            <person name="Delmans M."/>
            <person name="Demura T."/>
            <person name="Dierschke T."/>
            <person name="Dolan L."/>
            <person name="Dorantes-Acosta A.E."/>
            <person name="Eklund D.M."/>
            <person name="Florent S.N."/>
            <person name="Flores-Sandoval E."/>
            <person name="Fujiyama A."/>
            <person name="Fukuzawa H."/>
            <person name="Galik B."/>
            <person name="Grimanelli D."/>
            <person name="Grimwood J."/>
            <person name="Grossniklaus U."/>
            <person name="Hamada T."/>
            <person name="Haseloff J."/>
            <person name="Hetherington A.J."/>
            <person name="Higo A."/>
            <person name="Hirakawa Y."/>
            <person name="Hundley H.N."/>
            <person name="Ikeda Y."/>
            <person name="Inoue K."/>
            <person name="Inoue S.I."/>
            <person name="Ishida S."/>
            <person name="Jia Q."/>
            <person name="Kakita M."/>
            <person name="Kanazawa T."/>
            <person name="Kawai Y."/>
            <person name="Kawashima T."/>
            <person name="Kennedy M."/>
            <person name="Kinose K."/>
            <person name="Kinoshita T."/>
            <person name="Kohara Y."/>
            <person name="Koide E."/>
            <person name="Komatsu K."/>
            <person name="Kopischke S."/>
            <person name="Kubo M."/>
            <person name="Kyozuka J."/>
            <person name="Lagercrantz U."/>
            <person name="Lin S.S."/>
            <person name="Lindquist E."/>
            <person name="Lipzen A.M."/>
            <person name="Lu C.W."/>
            <person name="De Luna E."/>
            <person name="Martienssen R.A."/>
            <person name="Minamino N."/>
            <person name="Mizutani M."/>
            <person name="Mizutani M."/>
            <person name="Mochizuki N."/>
            <person name="Monte I."/>
            <person name="Mosher R."/>
            <person name="Nagasaki H."/>
            <person name="Nakagami H."/>
            <person name="Naramoto S."/>
            <person name="Nishitani K."/>
            <person name="Ohtani M."/>
            <person name="Okamoto T."/>
            <person name="Okumura M."/>
            <person name="Phillips J."/>
            <person name="Pollak B."/>
            <person name="Reinders A."/>
            <person name="Rovekamp M."/>
            <person name="Sano R."/>
            <person name="Sawa S."/>
            <person name="Schmid M.W."/>
            <person name="Shirakawa M."/>
            <person name="Solano R."/>
            <person name="Spunde A."/>
            <person name="Suetsugu N."/>
            <person name="Sugano S."/>
            <person name="Sugiyama A."/>
            <person name="Sun R."/>
            <person name="Suzuki Y."/>
            <person name="Takenaka M."/>
            <person name="Takezawa D."/>
            <person name="Tomogane H."/>
            <person name="Tsuzuki M."/>
            <person name="Ueda T."/>
            <person name="Umeda M."/>
            <person name="Ward J.M."/>
            <person name="Watanabe Y."/>
            <person name="Yazaki K."/>
            <person name="Yokoyama R."/>
            <person name="Yoshitake Y."/>
            <person name="Yotsui I."/>
            <person name="Zachgo S."/>
            <person name="Schmutz J."/>
        </authorList>
    </citation>
    <scope>NUCLEOTIDE SEQUENCE [LARGE SCALE GENOMIC DNA]</scope>
    <source>
        <strain evidence="5">Tak-1</strain>
    </source>
</reference>
<dbReference type="EMBL" id="KZ772781">
    <property type="protein sequence ID" value="PTQ31637.1"/>
    <property type="molecule type" value="Genomic_DNA"/>
</dbReference>
<feature type="region of interest" description="Disordered" evidence="2">
    <location>
        <begin position="495"/>
        <end position="529"/>
    </location>
</feature>
<feature type="region of interest" description="Disordered" evidence="2">
    <location>
        <begin position="833"/>
        <end position="852"/>
    </location>
</feature>
<feature type="domain" description="Remorin C-terminal" evidence="3">
    <location>
        <begin position="762"/>
        <end position="864"/>
    </location>
</feature>
<feature type="compositionally biased region" description="Low complexity" evidence="2">
    <location>
        <begin position="495"/>
        <end position="507"/>
    </location>
</feature>
<feature type="compositionally biased region" description="Basic and acidic residues" evidence="2">
    <location>
        <begin position="7"/>
        <end position="16"/>
    </location>
</feature>
<evidence type="ECO:0000256" key="1">
    <source>
        <dbReference type="ARBA" id="ARBA00005711"/>
    </source>
</evidence>
<feature type="region of interest" description="Disordered" evidence="2">
    <location>
        <begin position="1"/>
        <end position="31"/>
    </location>
</feature>
<evidence type="ECO:0000313" key="4">
    <source>
        <dbReference type="EMBL" id="PTQ31637.1"/>
    </source>
</evidence>
<keyword evidence="5" id="KW-1185">Reference proteome</keyword>
<dbReference type="Pfam" id="PF03763">
    <property type="entry name" value="Remorin_C"/>
    <property type="match status" value="1"/>
</dbReference>
<feature type="region of interest" description="Disordered" evidence="2">
    <location>
        <begin position="167"/>
        <end position="188"/>
    </location>
</feature>
<feature type="region of interest" description="Disordered" evidence="2">
    <location>
        <begin position="242"/>
        <end position="284"/>
    </location>
</feature>
<feature type="compositionally biased region" description="Basic and acidic residues" evidence="2">
    <location>
        <begin position="511"/>
        <end position="529"/>
    </location>
</feature>
<dbReference type="PANTHER" id="PTHR31471:SF1">
    <property type="entry name" value="OS12G0613600 PROTEIN"/>
    <property type="match status" value="1"/>
</dbReference>
<dbReference type="AlphaFoldDB" id="A0A2R6WCS5"/>
<dbReference type="OrthoDB" id="1900877at2759"/>
<dbReference type="PANTHER" id="PTHR31471">
    <property type="entry name" value="OS02G0116800 PROTEIN"/>
    <property type="match status" value="1"/>
</dbReference>
<organism evidence="4 5">
    <name type="scientific">Marchantia polymorpha</name>
    <name type="common">Common liverwort</name>
    <name type="synonym">Marchantia aquatica</name>
    <dbReference type="NCBI Taxonomy" id="3197"/>
    <lineage>
        <taxon>Eukaryota</taxon>
        <taxon>Viridiplantae</taxon>
        <taxon>Streptophyta</taxon>
        <taxon>Embryophyta</taxon>
        <taxon>Marchantiophyta</taxon>
        <taxon>Marchantiopsida</taxon>
        <taxon>Marchantiidae</taxon>
        <taxon>Marchantiales</taxon>
        <taxon>Marchantiaceae</taxon>
        <taxon>Marchantia</taxon>
    </lineage>
</organism>
<feature type="compositionally biased region" description="Basic and acidic residues" evidence="2">
    <location>
        <begin position="600"/>
        <end position="625"/>
    </location>
</feature>
<accession>A0A2R6WCS5</accession>
<proteinExistence type="inferred from homology"/>
<evidence type="ECO:0000256" key="2">
    <source>
        <dbReference type="SAM" id="MobiDB-lite"/>
    </source>
</evidence>
<dbReference type="Gramene" id="Mp2g17160.1">
    <property type="protein sequence ID" value="Mp2g17160.1.cds"/>
    <property type="gene ID" value="Mp2g17160"/>
</dbReference>
<sequence>MISQEKFGFKSARDSHYSPPKQRAHHQTSASVGLIYDPNTGSLRYPKPGTYSQHLKREKLAGNVAFPIQAAGKGILTSGKDRDILIVDGGHYDHQVSDDSHSSPRCVISNCILESSTSTSPAGSKAVSEMDDYSDVKQLITHNRSSSPSDADDEAFFGPLNGQKNIAPSGFRSLDGPHGGNLDNLLRPKNAKANGELGQKIYQVTGMHTRSISTSAVPGLDSPSFQSKAGLLEALEREPMHLNGKPSTIAKPNPTSSDGPLIDTTSLGGGPPMKSMKARGAQSLSGSRELLGMKENGWTSELEAAHQQGAAAKNSPLDPILESLMKASMSKDGQMIPFKQQNQVGEKIEEIKRRNGMNPSGKTSVQNNSFSHGGTGAFSFNQTHVVRVADADFLDYDSNYDSVSNSSFDFNRGDMKGVHRTVLSSFQKPAPSKWDDAEKWLSSEPPAKAKAKSGPQSNPLAQTELALSKKAAFLNQAGRLIPNISQLARVATVSNAGTSSSDASSSGDVGGHNDGEELMSDRSKHERTKKMDTMKFISGQEDAGNNRFDFLPATGIPVGKGRANASSLDRYPLEDLFGRDSGDAKEGSTSPDAPLLDLDPALRTEKPTSDSPPKEESPPKVEIAKPEQPLPVSEPSPKVCMRDMGTEMTPIASVEPSRAPTPVSARTPTMRSPSSSRPATPSRVVPTSSPSCEGKDGEKERKVYYTDKELQSKTRQEILALGTQLGKHNIAAWATKEEEEEDAFKSLKSSVDLEEVRKNVIATRAAAWEEAEQAKYVARYKREEAKIQAWENHEKAKAEAEMRRIEMKIERMRSHANEKLMNKVAATRRHAEELRAAASARRGEQASKTAQRAEYIRRTGKVPGSMFANLCCS</sequence>
<evidence type="ECO:0000313" key="5">
    <source>
        <dbReference type="Proteomes" id="UP000244005"/>
    </source>
</evidence>
<feature type="compositionally biased region" description="Basic and acidic residues" evidence="2">
    <location>
        <begin position="574"/>
        <end position="586"/>
    </location>
</feature>
<dbReference type="InterPro" id="IPR005516">
    <property type="entry name" value="Remorin_C"/>
</dbReference>
<evidence type="ECO:0000259" key="3">
    <source>
        <dbReference type="Pfam" id="PF03763"/>
    </source>
</evidence>
<comment type="similarity">
    <text evidence="1">Belongs to the remorin family.</text>
</comment>
<feature type="compositionally biased region" description="Basic and acidic residues" evidence="2">
    <location>
        <begin position="833"/>
        <end position="845"/>
    </location>
</feature>
<dbReference type="Proteomes" id="UP000244005">
    <property type="component" value="Unassembled WGS sequence"/>
</dbReference>